<evidence type="ECO:0000256" key="1">
    <source>
        <dbReference type="SAM" id="Coils"/>
    </source>
</evidence>
<evidence type="ECO:0000256" key="3">
    <source>
        <dbReference type="SAM" id="SignalP"/>
    </source>
</evidence>
<organism evidence="4 5">
    <name type="scientific">Crateriforma conspicua</name>
    <dbReference type="NCBI Taxonomy" id="2527996"/>
    <lineage>
        <taxon>Bacteria</taxon>
        <taxon>Pseudomonadati</taxon>
        <taxon>Planctomycetota</taxon>
        <taxon>Planctomycetia</taxon>
        <taxon>Planctomycetales</taxon>
        <taxon>Planctomycetaceae</taxon>
        <taxon>Crateriforma</taxon>
    </lineage>
</organism>
<name>A0A5C5Y5L0_9PLAN</name>
<evidence type="ECO:0000256" key="2">
    <source>
        <dbReference type="SAM" id="MobiDB-lite"/>
    </source>
</evidence>
<feature type="compositionally biased region" description="Pro residues" evidence="2">
    <location>
        <begin position="393"/>
        <end position="402"/>
    </location>
</feature>
<comment type="caution">
    <text evidence="4">The sequence shown here is derived from an EMBL/GenBank/DDBJ whole genome shotgun (WGS) entry which is preliminary data.</text>
</comment>
<feature type="coiled-coil region" evidence="1">
    <location>
        <begin position="107"/>
        <end position="134"/>
    </location>
</feature>
<dbReference type="RefSeq" id="WP_146439113.1">
    <property type="nucleotide sequence ID" value="NZ_SJPL01000001.1"/>
</dbReference>
<proteinExistence type="predicted"/>
<evidence type="ECO:0000313" key="5">
    <source>
        <dbReference type="Proteomes" id="UP000317238"/>
    </source>
</evidence>
<dbReference type="Proteomes" id="UP000317238">
    <property type="component" value="Unassembled WGS sequence"/>
</dbReference>
<feature type="region of interest" description="Disordered" evidence="2">
    <location>
        <begin position="365"/>
        <end position="415"/>
    </location>
</feature>
<accession>A0A5C5Y5L0</accession>
<dbReference type="OrthoDB" id="248844at2"/>
<dbReference type="AlphaFoldDB" id="A0A5C5Y5L0"/>
<feature type="signal peptide" evidence="3">
    <location>
        <begin position="1"/>
        <end position="26"/>
    </location>
</feature>
<keyword evidence="1" id="KW-0175">Coiled coil</keyword>
<evidence type="ECO:0000313" key="4">
    <source>
        <dbReference type="EMBL" id="TWT69941.1"/>
    </source>
</evidence>
<gene>
    <name evidence="4" type="primary">smc_3</name>
    <name evidence="4" type="ORF">Pan14r_22380</name>
</gene>
<keyword evidence="5" id="KW-1185">Reference proteome</keyword>
<reference evidence="4 5" key="1">
    <citation type="submission" date="2019-02" db="EMBL/GenBank/DDBJ databases">
        <title>Deep-cultivation of Planctomycetes and their phenomic and genomic characterization uncovers novel biology.</title>
        <authorList>
            <person name="Wiegand S."/>
            <person name="Jogler M."/>
            <person name="Boedeker C."/>
            <person name="Pinto D."/>
            <person name="Vollmers J."/>
            <person name="Rivas-Marin E."/>
            <person name="Kohn T."/>
            <person name="Peeters S.H."/>
            <person name="Heuer A."/>
            <person name="Rast P."/>
            <person name="Oberbeckmann S."/>
            <person name="Bunk B."/>
            <person name="Jeske O."/>
            <person name="Meyerdierks A."/>
            <person name="Storesund J.E."/>
            <person name="Kallscheuer N."/>
            <person name="Luecker S."/>
            <person name="Lage O.M."/>
            <person name="Pohl T."/>
            <person name="Merkel B.J."/>
            <person name="Hornburger P."/>
            <person name="Mueller R.-W."/>
            <person name="Bruemmer F."/>
            <person name="Labrenz M."/>
            <person name="Spormann A.M."/>
            <person name="Op Den Camp H."/>
            <person name="Overmann J."/>
            <person name="Amann R."/>
            <person name="Jetten M.S.M."/>
            <person name="Mascher T."/>
            <person name="Medema M.H."/>
            <person name="Devos D.P."/>
            <person name="Kaster A.-K."/>
            <person name="Ovreas L."/>
            <person name="Rohde M."/>
            <person name="Galperin M.Y."/>
            <person name="Jogler C."/>
        </authorList>
    </citation>
    <scope>NUCLEOTIDE SEQUENCE [LARGE SCALE GENOMIC DNA]</scope>
    <source>
        <strain evidence="4 5">Pan14r</strain>
    </source>
</reference>
<keyword evidence="3" id="KW-0732">Signal</keyword>
<sequence precursor="true">MIRKSLLIVTLICGLWASLSPAPASASISPRFPQCAAIDADLRRLQSQISEFDSQLVQLDQSAWRFGEGIKVGIKTTSLIRDFDRRLKKLADRLTPYQSVPHVRTAARHLKKNVERLQSQIAKVRKKADKFEADVLKPARQRVKNLRQTISGGRIKLATLRRDIGVYRHSLSQATEIAATHRQLHQTLEFTASQHRRSIDQTVDAIERLGHQSRLITSSFQKIDGVFAAFATVHQSVQQSGDKMKASEELVGRIDDVITKPIRIKNPITRKTKSFSVREILEKPQDIAGIILKPLNKIVDKLLDPLLSKLKLEIPSPKGLTELSRQLDEATRISRTAEQPLKMIESSLIKRLQSAIKTLTFQTQQTQKIVRQRPPTPAPIGQPVSRPEKTVQPDPPSTPPKQTPAADMPAMFLGF</sequence>
<feature type="chain" id="PRO_5022950172" evidence="3">
    <location>
        <begin position="27"/>
        <end position="415"/>
    </location>
</feature>
<protein>
    <submittedName>
        <fullName evidence="4">Chromosome partition protein Smc</fullName>
    </submittedName>
</protein>
<dbReference type="EMBL" id="SJPL01000001">
    <property type="protein sequence ID" value="TWT69941.1"/>
    <property type="molecule type" value="Genomic_DNA"/>
</dbReference>